<dbReference type="OrthoDB" id="1913367at2"/>
<proteinExistence type="predicted"/>
<keyword evidence="2" id="KW-1185">Reference proteome</keyword>
<dbReference type="AlphaFoldDB" id="A0A0J8D9B5"/>
<accession>A0A0J8D9B5</accession>
<comment type="caution">
    <text evidence="1">The sequence shown here is derived from an EMBL/GenBank/DDBJ whole genome shotgun (WGS) entry which is preliminary data.</text>
</comment>
<protein>
    <submittedName>
        <fullName evidence="1">Uncharacterized protein</fullName>
    </submittedName>
</protein>
<dbReference type="RefSeq" id="WP_048571281.1">
    <property type="nucleotide sequence ID" value="NZ_LFVU01000028.1"/>
</dbReference>
<sequence length="59" mass="6960">MKKIINSNCKRCPDFEKKNCMGDLSDCLCRFCPRNIGLCIRVRWCRETESPMDNLCEIE</sequence>
<name>A0A0J8D9B5_CLOCY</name>
<organism evidence="1 2">
    <name type="scientific">Clostridium cylindrosporum DSM 605</name>
    <dbReference type="NCBI Taxonomy" id="1121307"/>
    <lineage>
        <taxon>Bacteria</taxon>
        <taxon>Bacillati</taxon>
        <taxon>Bacillota</taxon>
        <taxon>Clostridia</taxon>
        <taxon>Eubacteriales</taxon>
        <taxon>Clostridiaceae</taxon>
        <taxon>Clostridium</taxon>
    </lineage>
</organism>
<reference evidence="1 2" key="1">
    <citation type="submission" date="2015-06" db="EMBL/GenBank/DDBJ databases">
        <title>Draft genome sequence of the purine-degrading Clostridium cylindrosporum HC-1 (DSM 605).</title>
        <authorList>
            <person name="Poehlein A."/>
            <person name="Schiel-Bengelsdorf B."/>
            <person name="Bengelsdorf F."/>
            <person name="Daniel R."/>
            <person name="Duerre P."/>
        </authorList>
    </citation>
    <scope>NUCLEOTIDE SEQUENCE [LARGE SCALE GENOMIC DNA]</scope>
    <source>
        <strain evidence="1 2">DSM 605</strain>
    </source>
</reference>
<dbReference type="EMBL" id="LFVU01000028">
    <property type="protein sequence ID" value="KMT20878.1"/>
    <property type="molecule type" value="Genomic_DNA"/>
</dbReference>
<dbReference type="Proteomes" id="UP000036756">
    <property type="component" value="Unassembled WGS sequence"/>
</dbReference>
<dbReference type="PATRIC" id="fig|1121307.3.peg.473"/>
<gene>
    <name evidence="1" type="ORF">CLCY_1c01120</name>
</gene>
<dbReference type="STRING" id="1121307.CLCY_1c01120"/>
<evidence type="ECO:0000313" key="1">
    <source>
        <dbReference type="EMBL" id="KMT20878.1"/>
    </source>
</evidence>
<evidence type="ECO:0000313" key="2">
    <source>
        <dbReference type="Proteomes" id="UP000036756"/>
    </source>
</evidence>